<reference evidence="10" key="1">
    <citation type="submission" date="2023-04" db="EMBL/GenBank/DDBJ databases">
        <title>Complete genome sequence of Halomonas alkaliantarctica MSP3 isolated from marine sediment, Jeju Island.</title>
        <authorList>
            <person name="Park S.-J."/>
        </authorList>
    </citation>
    <scope>NUCLEOTIDE SEQUENCE</scope>
    <source>
        <strain evidence="10">MSP3</strain>
    </source>
</reference>
<dbReference type="InterPro" id="IPR050684">
    <property type="entry name" value="HTH-Siroheme_Decarb"/>
</dbReference>
<dbReference type="Pfam" id="PF22451">
    <property type="entry name" value="NirdL-like_HTH"/>
    <property type="match status" value="1"/>
</dbReference>
<evidence type="ECO:0000256" key="6">
    <source>
        <dbReference type="ARBA" id="ARBA00045291"/>
    </source>
</evidence>
<evidence type="ECO:0000259" key="8">
    <source>
        <dbReference type="Pfam" id="PF17805"/>
    </source>
</evidence>
<dbReference type="EC" id="4.1.1.111" evidence="5"/>
<protein>
    <recommendedName>
        <fullName evidence="5">siroheme decarboxylase</fullName>
        <ecNumber evidence="5">4.1.1.111</ecNumber>
    </recommendedName>
</protein>
<evidence type="ECO:0000256" key="7">
    <source>
        <dbReference type="ARBA" id="ARBA00048470"/>
    </source>
</evidence>
<evidence type="ECO:0000259" key="9">
    <source>
        <dbReference type="Pfam" id="PF22451"/>
    </source>
</evidence>
<proteinExistence type="inferred from homology"/>
<organism evidence="10 11">
    <name type="scientific">Halomonas alkaliantarctica</name>
    <dbReference type="NCBI Taxonomy" id="232346"/>
    <lineage>
        <taxon>Bacteria</taxon>
        <taxon>Pseudomonadati</taxon>
        <taxon>Pseudomonadota</taxon>
        <taxon>Gammaproteobacteria</taxon>
        <taxon>Oceanospirillales</taxon>
        <taxon>Halomonadaceae</taxon>
        <taxon>Halomonas</taxon>
    </lineage>
</organism>
<gene>
    <name evidence="10" type="ORF">QEN58_08850</name>
</gene>
<evidence type="ECO:0000256" key="5">
    <source>
        <dbReference type="ARBA" id="ARBA00023471"/>
    </source>
</evidence>
<comment type="subunit">
    <text evidence="4">Probably forms a complex composed of NirD, NirL, NirG and NirH. All proteins are required for the total conversion of siroheme to didecarboxysiroheme.</text>
</comment>
<dbReference type="PANTHER" id="PTHR43413:SF1">
    <property type="entry name" value="SIROHEME DECARBOXYLASE NIRL SUBUNIT"/>
    <property type="match status" value="1"/>
</dbReference>
<evidence type="ECO:0000256" key="4">
    <source>
        <dbReference type="ARBA" id="ARBA00023465"/>
    </source>
</evidence>
<evidence type="ECO:0000313" key="11">
    <source>
        <dbReference type="Proteomes" id="UP001179830"/>
    </source>
</evidence>
<dbReference type="InterPro" id="IPR019885">
    <property type="entry name" value="Tscrpt_reg_HTH_AsnC-type_CS"/>
</dbReference>
<dbReference type="Proteomes" id="UP001179830">
    <property type="component" value="Chromosome"/>
</dbReference>
<evidence type="ECO:0000256" key="1">
    <source>
        <dbReference type="ARBA" id="ARBA00023239"/>
    </source>
</evidence>
<dbReference type="Pfam" id="PF17805">
    <property type="entry name" value="AsnC_trans_reg2"/>
    <property type="match status" value="1"/>
</dbReference>
<dbReference type="PROSITE" id="PS00519">
    <property type="entry name" value="HTH_ASNC_1"/>
    <property type="match status" value="1"/>
</dbReference>
<sequence length="152" mass="17216">MNFLEFDAQDRAIVNRLQNGLPLVLHPYAAVAEELGVSEEELLARLTRLRDSGVLSRFGPMYHAERMGGGLTLAALAVPEADYERVVEILNNVPEVAHNYRREHTLNMWFVLATESSERIPQVVTDIEVATGLPVFNMPKEREFYVRVHLSV</sequence>
<feature type="domain" description="Siroheme decarboxylase NirL-like HTH" evidence="9">
    <location>
        <begin position="10"/>
        <end position="55"/>
    </location>
</feature>
<comment type="function">
    <text evidence="6">Involved in heme d1 biosynthesis. Catalyzes the decarboxylation of siroheme into didecarboxysiroheme.</text>
</comment>
<evidence type="ECO:0000256" key="3">
    <source>
        <dbReference type="ARBA" id="ARBA00023457"/>
    </source>
</evidence>
<comment type="similarity">
    <text evidence="3">Belongs to the Ahb/Nir family.</text>
</comment>
<comment type="catalytic activity">
    <reaction evidence="7">
        <text>siroheme + 2 H(+) = 12,18-didecarboxysiroheme + 2 CO2</text>
        <dbReference type="Rhea" id="RHEA:19093"/>
        <dbReference type="ChEBI" id="CHEBI:15378"/>
        <dbReference type="ChEBI" id="CHEBI:16526"/>
        <dbReference type="ChEBI" id="CHEBI:60052"/>
        <dbReference type="ChEBI" id="CHEBI:140497"/>
        <dbReference type="EC" id="4.1.1.111"/>
    </reaction>
</comment>
<feature type="domain" description="Siroheme decarboxylase AsnC-like ligand binding" evidence="8">
    <location>
        <begin position="72"/>
        <end position="144"/>
    </location>
</feature>
<dbReference type="EMBL" id="CP122961">
    <property type="protein sequence ID" value="WGI27156.1"/>
    <property type="molecule type" value="Genomic_DNA"/>
</dbReference>
<name>A0ABY8LTE5_9GAMM</name>
<evidence type="ECO:0000256" key="2">
    <source>
        <dbReference type="ARBA" id="ARBA00023444"/>
    </source>
</evidence>
<dbReference type="Gene3D" id="1.10.10.10">
    <property type="entry name" value="Winged helix-like DNA-binding domain superfamily/Winged helix DNA-binding domain"/>
    <property type="match status" value="1"/>
</dbReference>
<accession>A0ABY8LTE5</accession>
<evidence type="ECO:0000313" key="10">
    <source>
        <dbReference type="EMBL" id="WGI27156.1"/>
    </source>
</evidence>
<dbReference type="InterPro" id="IPR053953">
    <property type="entry name" value="NirdL-like_HTH"/>
</dbReference>
<dbReference type="PANTHER" id="PTHR43413">
    <property type="entry name" value="TRANSCRIPTIONAL REGULATOR, ASNC FAMILY"/>
    <property type="match status" value="1"/>
</dbReference>
<dbReference type="Gene3D" id="3.30.70.3460">
    <property type="match status" value="1"/>
</dbReference>
<dbReference type="RefSeq" id="WP_280106728.1">
    <property type="nucleotide sequence ID" value="NZ_CP122961.1"/>
</dbReference>
<keyword evidence="1" id="KW-0456">Lyase</keyword>
<comment type="pathway">
    <text evidence="2">Porphyrin-containing compound metabolism.</text>
</comment>
<keyword evidence="11" id="KW-1185">Reference proteome</keyword>
<dbReference type="InterPro" id="IPR036388">
    <property type="entry name" value="WH-like_DNA-bd_sf"/>
</dbReference>
<dbReference type="InterPro" id="IPR040523">
    <property type="entry name" value="AsnC_trans_reg2"/>
</dbReference>